<dbReference type="Gene3D" id="3.30.1540.10">
    <property type="entry name" value="formyl-coa transferase, domain 3"/>
    <property type="match status" value="1"/>
</dbReference>
<protein>
    <submittedName>
        <fullName evidence="2">CoA transferase</fullName>
    </submittedName>
</protein>
<keyword evidence="1 2" id="KW-0808">Transferase</keyword>
<dbReference type="AlphaFoldDB" id="A0A844YYP3"/>
<evidence type="ECO:0000313" key="3">
    <source>
        <dbReference type="Proteomes" id="UP000466966"/>
    </source>
</evidence>
<accession>A0A844YYP3</accession>
<dbReference type="SUPFAM" id="SSF89796">
    <property type="entry name" value="CoA-transferase family III (CaiB/BaiF)"/>
    <property type="match status" value="1"/>
</dbReference>
<organism evidence="2 3">
    <name type="scientific">Alteraurantiacibacter buctensis</name>
    <dbReference type="NCBI Taxonomy" id="1503981"/>
    <lineage>
        <taxon>Bacteria</taxon>
        <taxon>Pseudomonadati</taxon>
        <taxon>Pseudomonadota</taxon>
        <taxon>Alphaproteobacteria</taxon>
        <taxon>Sphingomonadales</taxon>
        <taxon>Erythrobacteraceae</taxon>
        <taxon>Alteraurantiacibacter</taxon>
    </lineage>
</organism>
<dbReference type="InterPro" id="IPR023606">
    <property type="entry name" value="CoA-Trfase_III_dom_1_sf"/>
</dbReference>
<dbReference type="PANTHER" id="PTHR48207:SF3">
    <property type="entry name" value="SUCCINATE--HYDROXYMETHYLGLUTARATE COA-TRANSFERASE"/>
    <property type="match status" value="1"/>
</dbReference>
<dbReference type="InterPro" id="IPR044855">
    <property type="entry name" value="CoA-Trfase_III_dom3_sf"/>
</dbReference>
<gene>
    <name evidence="2" type="ORF">GRI99_06085</name>
</gene>
<dbReference type="GO" id="GO:0008410">
    <property type="term" value="F:CoA-transferase activity"/>
    <property type="evidence" value="ECO:0007669"/>
    <property type="project" value="TreeGrafter"/>
</dbReference>
<name>A0A844YYP3_9SPHN</name>
<dbReference type="EMBL" id="WTYV01000002">
    <property type="protein sequence ID" value="MXO71207.1"/>
    <property type="molecule type" value="Genomic_DNA"/>
</dbReference>
<reference evidence="2 3" key="1">
    <citation type="submission" date="2019-12" db="EMBL/GenBank/DDBJ databases">
        <title>Genomic-based taxomic classification of the family Erythrobacteraceae.</title>
        <authorList>
            <person name="Xu L."/>
        </authorList>
    </citation>
    <scope>NUCLEOTIDE SEQUENCE [LARGE SCALE GENOMIC DNA]</scope>
    <source>
        <strain evidence="2 3">M0322</strain>
    </source>
</reference>
<evidence type="ECO:0000313" key="2">
    <source>
        <dbReference type="EMBL" id="MXO71207.1"/>
    </source>
</evidence>
<sequence>MSPLEGVKVVELARILAGPWAGQVLADLGAEVIKVESPEGDDTRGWGPPFIEREDGSKDAAYFHAANRGKTGMVADFRDPADLAKVKELISTADVVIENFKLGGLAKFGLDYDSLKEANPGLVYCSITGFGQNGPYAPRAGYDFIVQGMGGIMDLTGDPAGAPQKIGVAYADILTGLYAVIGIQAALHMRQRTGKGQLVDMALLDVMVGTLANQAMNYLASGVSPTRLGNAHPNIVPYEAFPCADGWAIIAVGNDSQFQRLSDLLDLNPRPGWSTNAGRVADRVTVSAAVSSRTQDWERDALLEALEGEGIPAGPINTVEQALADPQVQARGMVVDLPGGIRGLRTPIRFSDADLALGKASPMLPRKT</sequence>
<evidence type="ECO:0000256" key="1">
    <source>
        <dbReference type="ARBA" id="ARBA00022679"/>
    </source>
</evidence>
<dbReference type="InterPro" id="IPR003673">
    <property type="entry name" value="CoA-Trfase_fam_III"/>
</dbReference>
<dbReference type="RefSeq" id="WP_160771148.1">
    <property type="nucleotide sequence ID" value="NZ_WTYV01000002.1"/>
</dbReference>
<dbReference type="OrthoDB" id="5720311at2"/>
<dbReference type="PANTHER" id="PTHR48207">
    <property type="entry name" value="SUCCINATE--HYDROXYMETHYLGLUTARATE COA-TRANSFERASE"/>
    <property type="match status" value="1"/>
</dbReference>
<dbReference type="InterPro" id="IPR050483">
    <property type="entry name" value="CoA-transferase_III_domain"/>
</dbReference>
<dbReference type="Pfam" id="PF02515">
    <property type="entry name" value="CoA_transf_3"/>
    <property type="match status" value="1"/>
</dbReference>
<keyword evidence="3" id="KW-1185">Reference proteome</keyword>
<comment type="caution">
    <text evidence="2">The sequence shown here is derived from an EMBL/GenBank/DDBJ whole genome shotgun (WGS) entry which is preliminary data.</text>
</comment>
<dbReference type="Proteomes" id="UP000466966">
    <property type="component" value="Unassembled WGS sequence"/>
</dbReference>
<proteinExistence type="predicted"/>
<dbReference type="Gene3D" id="3.40.50.10540">
    <property type="entry name" value="Crotonobetainyl-coa:carnitine coa-transferase, domain 1"/>
    <property type="match status" value="1"/>
</dbReference>